<evidence type="ECO:0000259" key="16">
    <source>
        <dbReference type="PROSITE" id="PS51002"/>
    </source>
</evidence>
<feature type="transmembrane region" description="Helical" evidence="15">
    <location>
        <begin position="317"/>
        <end position="345"/>
    </location>
</feature>
<dbReference type="InterPro" id="IPR036150">
    <property type="entry name" value="Cyt_b/b6_C_sf"/>
</dbReference>
<dbReference type="GO" id="GO:0046872">
    <property type="term" value="F:metal ion binding"/>
    <property type="evidence" value="ECO:0007669"/>
    <property type="project" value="UniProtKB-KW"/>
</dbReference>
<dbReference type="PANTHER" id="PTHR19271:SF16">
    <property type="entry name" value="CYTOCHROME B"/>
    <property type="match status" value="1"/>
</dbReference>
<dbReference type="AlphaFoldDB" id="A0A916WFW8"/>
<feature type="domain" description="Cytochrome b/b6 N-terminal region profile" evidence="16">
    <location>
        <begin position="1"/>
        <end position="233"/>
    </location>
</feature>
<dbReference type="RefSeq" id="WP_188509144.1">
    <property type="nucleotide sequence ID" value="NZ_BMGB01000001.1"/>
</dbReference>
<proteinExistence type="predicted"/>
<keyword evidence="7 15" id="KW-0812">Transmembrane</keyword>
<evidence type="ECO:0000259" key="17">
    <source>
        <dbReference type="PROSITE" id="PS51003"/>
    </source>
</evidence>
<evidence type="ECO:0000256" key="4">
    <source>
        <dbReference type="ARBA" id="ARBA00016116"/>
    </source>
</evidence>
<dbReference type="PROSITE" id="PS51003">
    <property type="entry name" value="CYTB_CTER"/>
    <property type="match status" value="1"/>
</dbReference>
<dbReference type="Pfam" id="PF13631">
    <property type="entry name" value="Cytochrom_B_N_2"/>
    <property type="match status" value="1"/>
</dbReference>
<gene>
    <name evidence="18" type="ORF">GCM10010979_05150</name>
</gene>
<keyword evidence="11" id="KW-0408">Iron</keyword>
<evidence type="ECO:0000256" key="9">
    <source>
        <dbReference type="ARBA" id="ARBA00022982"/>
    </source>
</evidence>
<sequence>MKTALTERAAAALNGSRAARVAEGLRHRAVPTHWSSMFAEVALYSLVIVFVTGIFLTFFYDPSTTMVEYDGAYVPLQGIEMSRALDSTLHVTFDVRGGLLIRQAHHWASLLLLAALGAHLLSMFFTGAFRRPRRLNWVVAFFVFVLSLVAGWTGYALPDDMLSGSGLRIVHGVILGIPVVGTWLSFLVFGGEFPSTIIATFYPAHAIVVPLLILALVVLYIARIVSQRPPQFAGPGRTDDNVVGVPVLPKYALKTGGLFFLVFALVMLISATVTINPVWNYGPSSPGDATAGSQPDWYMGFLDGALRLVPPGWEVVVFGHTLTLAVLAPLTAIGVFMLLVLVYPFAEEWITGDKREHHILDRPRNAPVRTAIGVAGVVFYVALWGAASADVAASHFRLSIEGIIHFYQALLVVGPLVGFIVTRQVALALQRKDRELVLHGVETGRIVRLQGGEYIEMHKPVGEYERWRLVDFEEQAPLKMRPDARGRVSRSQRLRVRLSRLFFEDRVAPVTRGELDGPH</sequence>
<evidence type="ECO:0000256" key="14">
    <source>
        <dbReference type="ARBA" id="ARBA00029568"/>
    </source>
</evidence>
<dbReference type="EC" id="7.1.1.8" evidence="3"/>
<keyword evidence="10 15" id="KW-1133">Transmembrane helix</keyword>
<dbReference type="GO" id="GO:0022904">
    <property type="term" value="P:respiratory electron transport chain"/>
    <property type="evidence" value="ECO:0007669"/>
    <property type="project" value="InterPro"/>
</dbReference>
<evidence type="ECO:0000256" key="1">
    <source>
        <dbReference type="ARBA" id="ARBA00001971"/>
    </source>
</evidence>
<name>A0A916WFW8_9MICO</name>
<dbReference type="GO" id="GO:0016491">
    <property type="term" value="F:oxidoreductase activity"/>
    <property type="evidence" value="ECO:0007669"/>
    <property type="project" value="InterPro"/>
</dbReference>
<feature type="domain" description="Cytochrome b/b6 C-terminal region profile" evidence="17">
    <location>
        <begin position="234"/>
        <end position="428"/>
    </location>
</feature>
<dbReference type="GO" id="GO:0008121">
    <property type="term" value="F:quinol-cytochrome-c reductase activity"/>
    <property type="evidence" value="ECO:0007669"/>
    <property type="project" value="UniProtKB-EC"/>
</dbReference>
<keyword evidence="9" id="KW-0249">Electron transport</keyword>
<dbReference type="InterPro" id="IPR027387">
    <property type="entry name" value="Cytb/b6-like_sf"/>
</dbReference>
<dbReference type="SUPFAM" id="SSF81648">
    <property type="entry name" value="a domain/subunit of cytochrome bc1 complex (Ubiquinol-cytochrome c reductase)"/>
    <property type="match status" value="1"/>
</dbReference>
<dbReference type="GO" id="GO:0016020">
    <property type="term" value="C:membrane"/>
    <property type="evidence" value="ECO:0007669"/>
    <property type="project" value="UniProtKB-SubCell"/>
</dbReference>
<evidence type="ECO:0000313" key="19">
    <source>
        <dbReference type="Proteomes" id="UP000606922"/>
    </source>
</evidence>
<keyword evidence="5" id="KW-0813">Transport</keyword>
<keyword evidence="12 15" id="KW-0472">Membrane</keyword>
<evidence type="ECO:0000256" key="13">
    <source>
        <dbReference type="ARBA" id="ARBA00029351"/>
    </source>
</evidence>
<comment type="cofactor">
    <cofactor evidence="1">
        <name>heme</name>
        <dbReference type="ChEBI" id="CHEBI:30413"/>
    </cofactor>
</comment>
<keyword evidence="8" id="KW-0479">Metal-binding</keyword>
<evidence type="ECO:0000313" key="18">
    <source>
        <dbReference type="EMBL" id="GGA93559.1"/>
    </source>
</evidence>
<evidence type="ECO:0000256" key="6">
    <source>
        <dbReference type="ARBA" id="ARBA00022617"/>
    </source>
</evidence>
<keyword evidence="6" id="KW-0349">Heme</keyword>
<organism evidence="18 19">
    <name type="scientific">Conyzicola nivalis</name>
    <dbReference type="NCBI Taxonomy" id="1477021"/>
    <lineage>
        <taxon>Bacteria</taxon>
        <taxon>Bacillati</taxon>
        <taxon>Actinomycetota</taxon>
        <taxon>Actinomycetes</taxon>
        <taxon>Micrococcales</taxon>
        <taxon>Microbacteriaceae</taxon>
        <taxon>Conyzicola</taxon>
    </lineage>
</organism>
<evidence type="ECO:0000256" key="3">
    <source>
        <dbReference type="ARBA" id="ARBA00012951"/>
    </source>
</evidence>
<evidence type="ECO:0000256" key="5">
    <source>
        <dbReference type="ARBA" id="ARBA00022448"/>
    </source>
</evidence>
<dbReference type="InterPro" id="IPR016174">
    <property type="entry name" value="Di-haem_cyt_TM"/>
</dbReference>
<evidence type="ECO:0000256" key="7">
    <source>
        <dbReference type="ARBA" id="ARBA00022692"/>
    </source>
</evidence>
<dbReference type="PANTHER" id="PTHR19271">
    <property type="entry name" value="CYTOCHROME B"/>
    <property type="match status" value="1"/>
</dbReference>
<dbReference type="EMBL" id="BMGB01000001">
    <property type="protein sequence ID" value="GGA93559.1"/>
    <property type="molecule type" value="Genomic_DNA"/>
</dbReference>
<feature type="transmembrane region" description="Helical" evidence="15">
    <location>
        <begin position="110"/>
        <end position="129"/>
    </location>
</feature>
<evidence type="ECO:0000256" key="8">
    <source>
        <dbReference type="ARBA" id="ARBA00022723"/>
    </source>
</evidence>
<dbReference type="PROSITE" id="PS51002">
    <property type="entry name" value="CYTB_NTER"/>
    <property type="match status" value="1"/>
</dbReference>
<comment type="subcellular location">
    <subcellularLocation>
        <location evidence="2">Membrane</location>
        <topology evidence="2">Multi-pass membrane protein</topology>
    </subcellularLocation>
</comment>
<evidence type="ECO:0000256" key="10">
    <source>
        <dbReference type="ARBA" id="ARBA00022989"/>
    </source>
</evidence>
<evidence type="ECO:0000256" key="2">
    <source>
        <dbReference type="ARBA" id="ARBA00004141"/>
    </source>
</evidence>
<feature type="transmembrane region" description="Helical" evidence="15">
    <location>
        <begin position="135"/>
        <end position="157"/>
    </location>
</feature>
<keyword evidence="19" id="KW-1185">Reference proteome</keyword>
<feature type="transmembrane region" description="Helical" evidence="15">
    <location>
        <begin position="42"/>
        <end position="60"/>
    </location>
</feature>
<accession>A0A916WFW8</accession>
<protein>
    <recommendedName>
        <fullName evidence="4">Cytochrome bc1 complex cytochrome b subunit</fullName>
        <ecNumber evidence="3">7.1.1.8</ecNumber>
    </recommendedName>
    <alternativeName>
        <fullName evidence="14">Cytochrome bc1 reductase complex subunit QcrB</fullName>
    </alternativeName>
</protein>
<dbReference type="Gene3D" id="1.20.810.10">
    <property type="entry name" value="Cytochrome Bc1 Complex, Chain C"/>
    <property type="match status" value="1"/>
</dbReference>
<reference evidence="18" key="1">
    <citation type="journal article" date="2014" name="Int. J. Syst. Evol. Microbiol.">
        <title>Complete genome sequence of Corynebacterium casei LMG S-19264T (=DSM 44701T), isolated from a smear-ripened cheese.</title>
        <authorList>
            <consortium name="US DOE Joint Genome Institute (JGI-PGF)"/>
            <person name="Walter F."/>
            <person name="Albersmeier A."/>
            <person name="Kalinowski J."/>
            <person name="Ruckert C."/>
        </authorList>
    </citation>
    <scope>NUCLEOTIDE SEQUENCE</scope>
    <source>
        <strain evidence="18">CGMCC 1.12813</strain>
    </source>
</reference>
<feature type="transmembrane region" description="Helical" evidence="15">
    <location>
        <begin position="366"/>
        <end position="386"/>
    </location>
</feature>
<comment type="caution">
    <text evidence="18">The sequence shown here is derived from an EMBL/GenBank/DDBJ whole genome shotgun (WGS) entry which is preliminary data.</text>
</comment>
<evidence type="ECO:0000256" key="15">
    <source>
        <dbReference type="SAM" id="Phobius"/>
    </source>
</evidence>
<feature type="transmembrane region" description="Helical" evidence="15">
    <location>
        <begin position="201"/>
        <end position="222"/>
    </location>
</feature>
<dbReference type="InterPro" id="IPR005797">
    <property type="entry name" value="Cyt_b/b6_N"/>
</dbReference>
<feature type="transmembrane region" description="Helical" evidence="15">
    <location>
        <begin position="406"/>
        <end position="429"/>
    </location>
</feature>
<feature type="transmembrane region" description="Helical" evidence="15">
    <location>
        <begin position="258"/>
        <end position="279"/>
    </location>
</feature>
<dbReference type="InterPro" id="IPR005798">
    <property type="entry name" value="Cyt_b/b6_C"/>
</dbReference>
<comment type="catalytic activity">
    <reaction evidence="13">
        <text>a quinol + 2 Fe(III)-[cytochrome c](out) = a quinone + 2 Fe(II)-[cytochrome c](out) + 2 H(+)(out)</text>
        <dbReference type="Rhea" id="RHEA:11484"/>
        <dbReference type="Rhea" id="RHEA-COMP:10350"/>
        <dbReference type="Rhea" id="RHEA-COMP:14399"/>
        <dbReference type="ChEBI" id="CHEBI:15378"/>
        <dbReference type="ChEBI" id="CHEBI:24646"/>
        <dbReference type="ChEBI" id="CHEBI:29033"/>
        <dbReference type="ChEBI" id="CHEBI:29034"/>
        <dbReference type="ChEBI" id="CHEBI:132124"/>
        <dbReference type="EC" id="7.1.1.8"/>
    </reaction>
</comment>
<reference evidence="18" key="2">
    <citation type="submission" date="2020-09" db="EMBL/GenBank/DDBJ databases">
        <authorList>
            <person name="Sun Q."/>
            <person name="Zhou Y."/>
        </authorList>
    </citation>
    <scope>NUCLEOTIDE SEQUENCE</scope>
    <source>
        <strain evidence="18">CGMCC 1.12813</strain>
    </source>
</reference>
<dbReference type="SUPFAM" id="SSF81342">
    <property type="entry name" value="Transmembrane di-heme cytochromes"/>
    <property type="match status" value="1"/>
</dbReference>
<evidence type="ECO:0000256" key="12">
    <source>
        <dbReference type="ARBA" id="ARBA00023136"/>
    </source>
</evidence>
<dbReference type="Proteomes" id="UP000606922">
    <property type="component" value="Unassembled WGS sequence"/>
</dbReference>
<evidence type="ECO:0000256" key="11">
    <source>
        <dbReference type="ARBA" id="ARBA00023004"/>
    </source>
</evidence>